<proteinExistence type="predicted"/>
<organism evidence="2 3">
    <name type="scientific">Hymenoscyphus albidus</name>
    <dbReference type="NCBI Taxonomy" id="595503"/>
    <lineage>
        <taxon>Eukaryota</taxon>
        <taxon>Fungi</taxon>
        <taxon>Dikarya</taxon>
        <taxon>Ascomycota</taxon>
        <taxon>Pezizomycotina</taxon>
        <taxon>Leotiomycetes</taxon>
        <taxon>Helotiales</taxon>
        <taxon>Helotiaceae</taxon>
        <taxon>Hymenoscyphus</taxon>
    </lineage>
</organism>
<name>A0A9N9Q3X4_9HELO</name>
<feature type="compositionally biased region" description="Basic and acidic residues" evidence="1">
    <location>
        <begin position="32"/>
        <end position="71"/>
    </location>
</feature>
<evidence type="ECO:0000313" key="2">
    <source>
        <dbReference type="EMBL" id="CAG8978780.1"/>
    </source>
</evidence>
<protein>
    <submittedName>
        <fullName evidence="2">Uncharacterized protein</fullName>
    </submittedName>
</protein>
<evidence type="ECO:0000313" key="3">
    <source>
        <dbReference type="Proteomes" id="UP000701801"/>
    </source>
</evidence>
<feature type="region of interest" description="Disordered" evidence="1">
    <location>
        <begin position="23"/>
        <end position="71"/>
    </location>
</feature>
<sequence length="101" mass="11612">MVGMLMERFWVIFNHNWVSNSAPCAGGSSESQSEKVKEKDSDERFSCDVRTSRKEDYSPPDNRTRMNVEERTSPALRQILREKVKLALNLPGHSENTIQNL</sequence>
<keyword evidence="3" id="KW-1185">Reference proteome</keyword>
<dbReference type="EMBL" id="CAJVRM010000279">
    <property type="protein sequence ID" value="CAG8978780.1"/>
    <property type="molecule type" value="Genomic_DNA"/>
</dbReference>
<accession>A0A9N9Q3X4</accession>
<dbReference type="Proteomes" id="UP000701801">
    <property type="component" value="Unassembled WGS sequence"/>
</dbReference>
<gene>
    <name evidence="2" type="ORF">HYALB_00011930</name>
</gene>
<comment type="caution">
    <text evidence="2">The sequence shown here is derived from an EMBL/GenBank/DDBJ whole genome shotgun (WGS) entry which is preliminary data.</text>
</comment>
<reference evidence="2" key="1">
    <citation type="submission" date="2021-07" db="EMBL/GenBank/DDBJ databases">
        <authorList>
            <person name="Durling M."/>
        </authorList>
    </citation>
    <scope>NUCLEOTIDE SEQUENCE</scope>
</reference>
<dbReference type="AlphaFoldDB" id="A0A9N9Q3X4"/>
<evidence type="ECO:0000256" key="1">
    <source>
        <dbReference type="SAM" id="MobiDB-lite"/>
    </source>
</evidence>